<dbReference type="AlphaFoldDB" id="A0A4Q7ZN07"/>
<gene>
    <name evidence="1" type="ORF">EV385_3502</name>
</gene>
<dbReference type="Pfam" id="PF22281">
    <property type="entry name" value="DUF6959"/>
    <property type="match status" value="1"/>
</dbReference>
<dbReference type="Proteomes" id="UP000292564">
    <property type="component" value="Unassembled WGS sequence"/>
</dbReference>
<organism evidence="1 2">
    <name type="scientific">Krasilnikovia cinnamomea</name>
    <dbReference type="NCBI Taxonomy" id="349313"/>
    <lineage>
        <taxon>Bacteria</taxon>
        <taxon>Bacillati</taxon>
        <taxon>Actinomycetota</taxon>
        <taxon>Actinomycetes</taxon>
        <taxon>Micromonosporales</taxon>
        <taxon>Micromonosporaceae</taxon>
        <taxon>Krasilnikovia</taxon>
    </lineage>
</organism>
<proteinExistence type="predicted"/>
<evidence type="ECO:0000313" key="1">
    <source>
        <dbReference type="EMBL" id="RZU51669.1"/>
    </source>
</evidence>
<comment type="caution">
    <text evidence="1">The sequence shown here is derived from an EMBL/GenBank/DDBJ whole genome shotgun (WGS) entry which is preliminary data.</text>
</comment>
<sequence length="89" mass="9361">MSSEKVEVLARTGSHAVVHLPGRAFPGIHVPGDGFAALHLQLAAAARALRAEPGDQDALGELDHVVGEVGAVLAAYERTLAERGIRRPY</sequence>
<dbReference type="InterPro" id="IPR053801">
    <property type="entry name" value="DUF6959"/>
</dbReference>
<dbReference type="EMBL" id="SHKY01000001">
    <property type="protein sequence ID" value="RZU51669.1"/>
    <property type="molecule type" value="Genomic_DNA"/>
</dbReference>
<accession>A0A4Q7ZN07</accession>
<reference evidence="1 2" key="1">
    <citation type="submission" date="2019-02" db="EMBL/GenBank/DDBJ databases">
        <title>Sequencing the genomes of 1000 actinobacteria strains.</title>
        <authorList>
            <person name="Klenk H.-P."/>
        </authorList>
    </citation>
    <scope>NUCLEOTIDE SEQUENCE [LARGE SCALE GENOMIC DNA]</scope>
    <source>
        <strain evidence="1 2">DSM 45162</strain>
    </source>
</reference>
<keyword evidence="2" id="KW-1185">Reference proteome</keyword>
<dbReference type="RefSeq" id="WP_130510407.1">
    <property type="nucleotide sequence ID" value="NZ_SHKY01000001.1"/>
</dbReference>
<protein>
    <submittedName>
        <fullName evidence="1">Uncharacterized protein</fullName>
    </submittedName>
</protein>
<name>A0A4Q7ZN07_9ACTN</name>
<evidence type="ECO:0000313" key="2">
    <source>
        <dbReference type="Proteomes" id="UP000292564"/>
    </source>
</evidence>
<dbReference type="OrthoDB" id="281433at2"/>